<dbReference type="EMBL" id="CP002581">
    <property type="protein sequence ID" value="AJK48961.1"/>
    <property type="molecule type" value="Genomic_DNA"/>
</dbReference>
<dbReference type="RefSeq" id="WP_042627504.1">
    <property type="nucleotide sequence ID" value="NZ_CP002581.1"/>
</dbReference>
<gene>
    <name evidence="7" type="primary">dapA2</name>
    <name evidence="7" type="ORF">BGL_2c08830</name>
</gene>
<dbReference type="SMART" id="SM01130">
    <property type="entry name" value="DHDPS"/>
    <property type="match status" value="1"/>
</dbReference>
<dbReference type="InterPro" id="IPR002220">
    <property type="entry name" value="DapA-like"/>
</dbReference>
<dbReference type="PANTHER" id="PTHR12128">
    <property type="entry name" value="DIHYDRODIPICOLINATE SYNTHASE"/>
    <property type="match status" value="1"/>
</dbReference>
<feature type="compositionally biased region" description="Low complexity" evidence="6">
    <location>
        <begin position="292"/>
        <end position="312"/>
    </location>
</feature>
<dbReference type="KEGG" id="bgp:BGL_2c08830"/>
<dbReference type="HOGENOM" id="CLU_049343_7_1_4"/>
<dbReference type="Gene3D" id="3.20.20.70">
    <property type="entry name" value="Aldolase class I"/>
    <property type="match status" value="1"/>
</dbReference>
<accession>A0A0B6S9N4</accession>
<feature type="binding site" evidence="5">
    <location>
        <position position="197"/>
    </location>
    <ligand>
        <name>pyruvate</name>
        <dbReference type="ChEBI" id="CHEBI:15361"/>
    </ligand>
</feature>
<dbReference type="Proteomes" id="UP000031838">
    <property type="component" value="Chromosome 2"/>
</dbReference>
<evidence type="ECO:0000256" key="2">
    <source>
        <dbReference type="ARBA" id="ARBA00023239"/>
    </source>
</evidence>
<proteinExistence type="inferred from homology"/>
<organism evidence="7 8">
    <name type="scientific">Burkholderia plantarii</name>
    <dbReference type="NCBI Taxonomy" id="41899"/>
    <lineage>
        <taxon>Bacteria</taxon>
        <taxon>Pseudomonadati</taxon>
        <taxon>Pseudomonadota</taxon>
        <taxon>Betaproteobacteria</taxon>
        <taxon>Burkholderiales</taxon>
        <taxon>Burkholderiaceae</taxon>
        <taxon>Burkholderia</taxon>
    </lineage>
</organism>
<comment type="similarity">
    <text evidence="1 3">Belongs to the DapA family.</text>
</comment>
<dbReference type="InterPro" id="IPR013785">
    <property type="entry name" value="Aldolase_TIM"/>
</dbReference>
<evidence type="ECO:0000256" key="3">
    <source>
        <dbReference type="PIRNR" id="PIRNR001365"/>
    </source>
</evidence>
<feature type="binding site" evidence="5">
    <location>
        <position position="44"/>
    </location>
    <ligand>
        <name>pyruvate</name>
        <dbReference type="ChEBI" id="CHEBI:15361"/>
    </ligand>
</feature>
<dbReference type="PANTHER" id="PTHR12128:SF66">
    <property type="entry name" value="4-HYDROXY-2-OXOGLUTARATE ALDOLASE, MITOCHONDRIAL"/>
    <property type="match status" value="1"/>
</dbReference>
<dbReference type="PIRSF" id="PIRSF001365">
    <property type="entry name" value="DHDPS"/>
    <property type="match status" value="1"/>
</dbReference>
<keyword evidence="2 3" id="KW-0456">Lyase</keyword>
<dbReference type="PRINTS" id="PR00146">
    <property type="entry name" value="DHPICSNTHASE"/>
</dbReference>
<evidence type="ECO:0000256" key="5">
    <source>
        <dbReference type="PIRSR" id="PIRSR001365-2"/>
    </source>
</evidence>
<dbReference type="EC" id="4.3.3.7" evidence="7"/>
<evidence type="ECO:0000256" key="1">
    <source>
        <dbReference type="ARBA" id="ARBA00007592"/>
    </source>
</evidence>
<feature type="active site" description="Proton donor/acceptor" evidence="4">
    <location>
        <position position="132"/>
    </location>
</feature>
<evidence type="ECO:0000256" key="6">
    <source>
        <dbReference type="SAM" id="MobiDB-lite"/>
    </source>
</evidence>
<dbReference type="Pfam" id="PF00701">
    <property type="entry name" value="DHDPS"/>
    <property type="match status" value="1"/>
</dbReference>
<evidence type="ECO:0000313" key="8">
    <source>
        <dbReference type="Proteomes" id="UP000031838"/>
    </source>
</evidence>
<dbReference type="SUPFAM" id="SSF51569">
    <property type="entry name" value="Aldolase"/>
    <property type="match status" value="1"/>
</dbReference>
<protein>
    <submittedName>
        <fullName evidence="7">Dihydrodipicolinate synthase DapA</fullName>
        <ecNumber evidence="7">4.3.3.7</ecNumber>
    </submittedName>
</protein>
<reference evidence="7 8" key="2">
    <citation type="journal article" date="2016" name="Appl. Microbiol. Biotechnol.">
        <title>Mutations improving production and secretion of extracellular lipase by Burkholderia glumae PG1.</title>
        <authorList>
            <person name="Knapp A."/>
            <person name="Voget S."/>
            <person name="Gao R."/>
            <person name="Zaburannyi N."/>
            <person name="Krysciak D."/>
            <person name="Breuer M."/>
            <person name="Hauer B."/>
            <person name="Streit W.R."/>
            <person name="Muller R."/>
            <person name="Daniel R."/>
            <person name="Jaeger K.E."/>
        </authorList>
    </citation>
    <scope>NUCLEOTIDE SEQUENCE [LARGE SCALE GENOMIC DNA]</scope>
    <source>
        <strain evidence="7 8">PG1</strain>
    </source>
</reference>
<evidence type="ECO:0000313" key="7">
    <source>
        <dbReference type="EMBL" id="AJK48961.1"/>
    </source>
</evidence>
<sequence length="318" mass="33304">MLKGIWIPLVTPFRDGRLDLAALEALTASYLDTGIAGFVALGTTAEAALLDDAERAAALKAITGVAAGRLPVFVGVGGIGTRDFVDEIDRLELQDVAGYLVPPPAYLCPSQAGLLWHFGQIAARTRRPVMLYDVPHRCGVTIEPATVAQLACHPNLVGIKECVPAHFEALRATPLEVLCGTDDAFARCLAAGGAGGVLASAHVCADLFVEVQQLHEAGRVTEAQSRFDAMQPVLRLLFSAPNPAAIKAMLSCTHGITAEVRMPITPASPPLVAELRRAQATLERLRAERPAASRAAPAHAQADPAAGAVPAPLSESRA</sequence>
<evidence type="ECO:0000256" key="4">
    <source>
        <dbReference type="PIRSR" id="PIRSR001365-1"/>
    </source>
</evidence>
<dbReference type="AlphaFoldDB" id="A0A0B6S9N4"/>
<reference evidence="8" key="1">
    <citation type="submission" date="2011-03" db="EMBL/GenBank/DDBJ databases">
        <authorList>
            <person name="Voget S."/>
            <person name="Streit W.R."/>
            <person name="Jaeger K.E."/>
            <person name="Daniel R."/>
        </authorList>
    </citation>
    <scope>NUCLEOTIDE SEQUENCE [LARGE SCALE GENOMIC DNA]</scope>
    <source>
        <strain evidence="8">PG1</strain>
    </source>
</reference>
<keyword evidence="8" id="KW-1185">Reference proteome</keyword>
<feature type="active site" description="Schiff-base intermediate with substrate" evidence="4">
    <location>
        <position position="160"/>
    </location>
</feature>
<feature type="region of interest" description="Disordered" evidence="6">
    <location>
        <begin position="284"/>
        <end position="318"/>
    </location>
</feature>
<name>A0A0B6S9N4_BURPL</name>
<dbReference type="GO" id="GO:0008840">
    <property type="term" value="F:4-hydroxy-tetrahydrodipicolinate synthase activity"/>
    <property type="evidence" value="ECO:0007669"/>
    <property type="project" value="UniProtKB-EC"/>
</dbReference>